<accession>A0ABY7VWQ6</accession>
<feature type="transmembrane region" description="Helical" evidence="2">
    <location>
        <begin position="6"/>
        <end position="27"/>
    </location>
</feature>
<dbReference type="InterPro" id="IPR012902">
    <property type="entry name" value="N_methyl_site"/>
</dbReference>
<proteinExistence type="predicted"/>
<name>A0ABY7VWQ6_9BACT</name>
<dbReference type="Proteomes" id="UP001214250">
    <property type="component" value="Chromosome 2"/>
</dbReference>
<evidence type="ECO:0000313" key="3">
    <source>
        <dbReference type="EMBL" id="WDE98658.1"/>
    </source>
</evidence>
<keyword evidence="4" id="KW-1185">Reference proteome</keyword>
<evidence type="ECO:0000313" key="4">
    <source>
        <dbReference type="Proteomes" id="UP001214250"/>
    </source>
</evidence>
<dbReference type="SUPFAM" id="SSF54523">
    <property type="entry name" value="Pili subunits"/>
    <property type="match status" value="1"/>
</dbReference>
<evidence type="ECO:0000256" key="1">
    <source>
        <dbReference type="ARBA" id="ARBA00022481"/>
    </source>
</evidence>
<keyword evidence="2" id="KW-0472">Membrane</keyword>
<keyword evidence="2" id="KW-1133">Transmembrane helix</keyword>
<dbReference type="InterPro" id="IPR045584">
    <property type="entry name" value="Pilin-like"/>
</dbReference>
<dbReference type="NCBIfam" id="TIGR02532">
    <property type="entry name" value="IV_pilin_GFxxxE"/>
    <property type="match status" value="1"/>
</dbReference>
<protein>
    <submittedName>
        <fullName evidence="3">Prepilin-type N-terminal cleavage/methylation domain-containing protein</fullName>
    </submittedName>
</protein>
<organism evidence="3 4">
    <name type="scientific">Lentisphaera profundi</name>
    <dbReference type="NCBI Taxonomy" id="1658616"/>
    <lineage>
        <taxon>Bacteria</taxon>
        <taxon>Pseudomonadati</taxon>
        <taxon>Lentisphaerota</taxon>
        <taxon>Lentisphaeria</taxon>
        <taxon>Lentisphaerales</taxon>
        <taxon>Lentisphaeraceae</taxon>
        <taxon>Lentisphaera</taxon>
    </lineage>
</organism>
<dbReference type="InterPro" id="IPR000983">
    <property type="entry name" value="Bac_GSPG_pilin"/>
</dbReference>
<evidence type="ECO:0000256" key="2">
    <source>
        <dbReference type="SAM" id="Phobius"/>
    </source>
</evidence>
<dbReference type="EMBL" id="CP117812">
    <property type="protein sequence ID" value="WDE98658.1"/>
    <property type="molecule type" value="Genomic_DNA"/>
</dbReference>
<keyword evidence="1" id="KW-0488">Methylation</keyword>
<keyword evidence="2" id="KW-0812">Transmembrane</keyword>
<gene>
    <name evidence="3" type="ORF">PQO03_12505</name>
</gene>
<sequence>MKKITPFTLIELLVVVAIIGILASLLLPSLGKARKKAQQAICTNKIKQHSVAVAMYAEDNENYAPVRYDDGLNWFRQLASGNYLPNFEVDLRACPNGSPIQDTDKYWASSIGLNAKLAYDDGAWQIPVPMDTSHGSDTMLLMDSYNIMPVVWATTLTADKVLDSDQEKRIARHDNKANVGFIDGHVAALGSTYLQSKNDATADFWLP</sequence>
<dbReference type="PANTHER" id="PTHR30093">
    <property type="entry name" value="GENERAL SECRETION PATHWAY PROTEIN G"/>
    <property type="match status" value="1"/>
</dbReference>
<reference evidence="3 4" key="1">
    <citation type="submission" date="2023-02" db="EMBL/GenBank/DDBJ databases">
        <title>Genome sequence of Lentisphaera profundi SAORIC-696.</title>
        <authorList>
            <person name="Kim e."/>
            <person name="Cho J.-C."/>
            <person name="Choi A."/>
            <person name="Kang I."/>
        </authorList>
    </citation>
    <scope>NUCLEOTIDE SEQUENCE [LARGE SCALE GENOMIC DNA]</scope>
    <source>
        <strain evidence="3 4">SAORIC-696</strain>
    </source>
</reference>
<dbReference type="RefSeq" id="WP_274153529.1">
    <property type="nucleotide sequence ID" value="NZ_CP117812.1"/>
</dbReference>
<dbReference type="Gene3D" id="3.30.700.10">
    <property type="entry name" value="Glycoprotein, Type 4 Pilin"/>
    <property type="match status" value="1"/>
</dbReference>
<dbReference type="PRINTS" id="PR00813">
    <property type="entry name" value="BCTERIALGSPG"/>
</dbReference>
<dbReference type="PANTHER" id="PTHR30093:SF2">
    <property type="entry name" value="TYPE II SECRETION SYSTEM PROTEIN H"/>
    <property type="match status" value="1"/>
</dbReference>